<keyword evidence="1 9" id="KW-0479">Metal-binding</keyword>
<gene>
    <name evidence="10" type="ORF">BMI79_19030</name>
</gene>
<accession>A0A1S8CF45</accession>
<evidence type="ECO:0000256" key="2">
    <source>
        <dbReference type="ARBA" id="ARBA00022763"/>
    </source>
</evidence>
<dbReference type="EC" id="3.2.2.20" evidence="8"/>
<feature type="binding site" evidence="9">
    <location>
        <position position="19"/>
    </location>
    <ligand>
        <name>Zn(2+)</name>
        <dbReference type="ChEBI" id="CHEBI:29105"/>
    </ligand>
</feature>
<dbReference type="InterPro" id="IPR005019">
    <property type="entry name" value="Adenine_glyco"/>
</dbReference>
<dbReference type="GO" id="GO:0046872">
    <property type="term" value="F:metal ion binding"/>
    <property type="evidence" value="ECO:0007669"/>
    <property type="project" value="UniProtKB-KW"/>
</dbReference>
<proteinExistence type="predicted"/>
<dbReference type="FunFam" id="1.10.340.30:FF:000009">
    <property type="entry name" value="DNA-3-methyladenine glycosylase I"/>
    <property type="match status" value="1"/>
</dbReference>
<keyword evidence="2" id="KW-0227">DNA damage</keyword>
<evidence type="ECO:0000313" key="10">
    <source>
        <dbReference type="EMBL" id="OMQ20278.1"/>
    </source>
</evidence>
<dbReference type="PANTHER" id="PTHR30037">
    <property type="entry name" value="DNA-3-METHYLADENINE GLYCOSYLASE 1"/>
    <property type="match status" value="1"/>
</dbReference>
<keyword evidence="3" id="KW-0378">Hydrolase</keyword>
<comment type="catalytic activity">
    <reaction evidence="6">
        <text>Hydrolysis of alkylated DNA, releasing 3-methyladenine.</text>
        <dbReference type="EC" id="3.2.2.20"/>
    </reaction>
</comment>
<dbReference type="STRING" id="2034155.BMI79_19030"/>
<evidence type="ECO:0000256" key="7">
    <source>
        <dbReference type="ARBA" id="ARBA00057608"/>
    </source>
</evidence>
<dbReference type="SUPFAM" id="SSF48150">
    <property type="entry name" value="DNA-glycosylase"/>
    <property type="match status" value="1"/>
</dbReference>
<dbReference type="GO" id="GO:0006284">
    <property type="term" value="P:base-excision repair"/>
    <property type="evidence" value="ECO:0007669"/>
    <property type="project" value="InterPro"/>
</dbReference>
<evidence type="ECO:0000256" key="4">
    <source>
        <dbReference type="ARBA" id="ARBA00022833"/>
    </source>
</evidence>
<organism evidence="10 11">
    <name type="scientific">Serratia oryzae</name>
    <dbReference type="NCBI Taxonomy" id="2034155"/>
    <lineage>
        <taxon>Bacteria</taxon>
        <taxon>Pseudomonadati</taxon>
        <taxon>Pseudomonadota</taxon>
        <taxon>Gammaproteobacteria</taxon>
        <taxon>Enterobacterales</taxon>
        <taxon>Yersiniaceae</taxon>
        <taxon>Serratia</taxon>
    </lineage>
</organism>
<keyword evidence="10" id="KW-0326">Glycosidase</keyword>
<dbReference type="InterPro" id="IPR004597">
    <property type="entry name" value="Tag"/>
</dbReference>
<evidence type="ECO:0000256" key="6">
    <source>
        <dbReference type="ARBA" id="ARBA00052558"/>
    </source>
</evidence>
<evidence type="ECO:0000256" key="3">
    <source>
        <dbReference type="ARBA" id="ARBA00022801"/>
    </source>
</evidence>
<evidence type="ECO:0000256" key="8">
    <source>
        <dbReference type="ARBA" id="ARBA00066766"/>
    </source>
</evidence>
<keyword evidence="11" id="KW-1185">Reference proteome</keyword>
<dbReference type="InterPro" id="IPR052891">
    <property type="entry name" value="DNA-3mA_glycosylase"/>
</dbReference>
<evidence type="ECO:0000256" key="9">
    <source>
        <dbReference type="PIRSR" id="PIRSR604597-1"/>
    </source>
</evidence>
<dbReference type="Pfam" id="PF03352">
    <property type="entry name" value="Adenine_glyco"/>
    <property type="match status" value="1"/>
</dbReference>
<feature type="binding site" evidence="9">
    <location>
        <position position="6"/>
    </location>
    <ligand>
        <name>Zn(2+)</name>
        <dbReference type="ChEBI" id="CHEBI:29105"/>
    </ligand>
</feature>
<dbReference type="OrthoDB" id="9807664at2"/>
<feature type="binding site" evidence="9">
    <location>
        <position position="181"/>
    </location>
    <ligand>
        <name>Zn(2+)</name>
        <dbReference type="ChEBI" id="CHEBI:29105"/>
    </ligand>
</feature>
<dbReference type="Proteomes" id="UP000216021">
    <property type="component" value="Unassembled WGS sequence"/>
</dbReference>
<evidence type="ECO:0000256" key="1">
    <source>
        <dbReference type="ARBA" id="ARBA00022723"/>
    </source>
</evidence>
<feature type="binding site" evidence="9">
    <location>
        <position position="177"/>
    </location>
    <ligand>
        <name>Zn(2+)</name>
        <dbReference type="ChEBI" id="CHEBI:29105"/>
    </ligand>
</feature>
<dbReference type="EMBL" id="MOXD01000013">
    <property type="protein sequence ID" value="OMQ20278.1"/>
    <property type="molecule type" value="Genomic_DNA"/>
</dbReference>
<protein>
    <recommendedName>
        <fullName evidence="8">DNA-3-methyladenine glycosylase I</fullName>
        <ecNumber evidence="8">3.2.2.20</ecNumber>
    </recommendedName>
</protein>
<keyword evidence="4 9" id="KW-0862">Zinc</keyword>
<evidence type="ECO:0000313" key="11">
    <source>
        <dbReference type="Proteomes" id="UP000216021"/>
    </source>
</evidence>
<dbReference type="NCBIfam" id="TIGR00624">
    <property type="entry name" value="tag"/>
    <property type="match status" value="1"/>
</dbReference>
<comment type="caution">
    <text evidence="10">The sequence shown here is derived from an EMBL/GenBank/DDBJ whole genome shotgun (WGS) entry which is preliminary data.</text>
</comment>
<dbReference type="RefSeq" id="WP_076943804.1">
    <property type="nucleotide sequence ID" value="NZ_MOXD01000013.1"/>
</dbReference>
<comment type="function">
    <text evidence="7">Hydrolysis of the deoxyribose N-glycosidic bond to excise 3-methyladenine from the damaged DNA polymer formed by alkylation lesions.</text>
</comment>
<dbReference type="Gene3D" id="1.10.340.30">
    <property type="entry name" value="Hypothetical protein, domain 2"/>
    <property type="match status" value="1"/>
</dbReference>
<dbReference type="AlphaFoldDB" id="A0A1S8CF45"/>
<dbReference type="InterPro" id="IPR011257">
    <property type="entry name" value="DNA_glycosylase"/>
</dbReference>
<name>A0A1S8CF45_9GAMM</name>
<dbReference type="PANTHER" id="PTHR30037:SF4">
    <property type="entry name" value="DNA-3-METHYLADENINE GLYCOSYLASE I"/>
    <property type="match status" value="1"/>
</dbReference>
<evidence type="ECO:0000256" key="5">
    <source>
        <dbReference type="ARBA" id="ARBA00023204"/>
    </source>
</evidence>
<dbReference type="GO" id="GO:0008725">
    <property type="term" value="F:DNA-3-methyladenine glycosylase activity"/>
    <property type="evidence" value="ECO:0007669"/>
    <property type="project" value="UniProtKB-EC"/>
</dbReference>
<reference evidence="10 11" key="1">
    <citation type="submission" date="2016-11" db="EMBL/GenBank/DDBJ databases">
        <title>Rahnella oryzae sp. nov., isolated from rice root.</title>
        <authorList>
            <person name="Zhang X.-X."/>
            <person name="Zhang J."/>
        </authorList>
    </citation>
    <scope>NUCLEOTIDE SEQUENCE [LARGE SCALE GENOMIC DNA]</scope>
    <source>
        <strain evidence="10 11">J11-6</strain>
    </source>
</reference>
<sequence length="190" mass="21648">MAIERCGWVTADPLYLEYHDREWGTPTTDARELFEMLCLEGQQAGLSWITVLKKRENYRRAFHNFDPQRVAAMTEQEVETLLQDSGIIRHRGKIEAIITNAKAYLAMEAAGEDFVTFIWGFVDGKPLLNHWQALSDVPAKTELSDAMSKALKKRGFKFIGSTICYAFMQASGLVNDHLTCCFSHPKQRRA</sequence>
<keyword evidence="5" id="KW-0234">DNA repair</keyword>